<feature type="transmembrane region" description="Helical" evidence="1">
    <location>
        <begin position="136"/>
        <end position="154"/>
    </location>
</feature>
<feature type="transmembrane region" description="Helical" evidence="1">
    <location>
        <begin position="113"/>
        <end position="131"/>
    </location>
</feature>
<dbReference type="Proteomes" id="UP000278006">
    <property type="component" value="Unassembled WGS sequence"/>
</dbReference>
<feature type="transmembrane region" description="Helical" evidence="1">
    <location>
        <begin position="47"/>
        <end position="66"/>
    </location>
</feature>
<dbReference type="PANTHER" id="PTHR34368:SF1">
    <property type="entry name" value="OS01G0962200 PROTEIN"/>
    <property type="match status" value="1"/>
</dbReference>
<keyword evidence="2" id="KW-0732">Signal</keyword>
<gene>
    <name evidence="3" type="ORF">D8I35_16850</name>
</gene>
<dbReference type="AlphaFoldDB" id="A0A3M6QLZ3"/>
<sequence>MRRWLAVYAIALLLIAMLAPAVPQVAGYHDFADARTLLGIPHSMDVLSNLPFLFAALGIAMAMARVRRAHRAVPMPLWWHFAGLAAVGFAATACASGIYHLQPGDTGVLWDRMAMSLVFTAVVGLAVLQVADTRSAATAAATTLAAAAISLAWWRATGNFTPWSVLQGGGMLLVLAVALRRWRWPAAQGGRPPLAMLALLAWYALAKLCELADHTVFEATGHWISGHSLKHVFAALAAWPIIAMLYKTVPAQPARH</sequence>
<evidence type="ECO:0000313" key="3">
    <source>
        <dbReference type="EMBL" id="RMX03539.1"/>
    </source>
</evidence>
<dbReference type="EMBL" id="RDQO01000006">
    <property type="protein sequence ID" value="RMX03539.1"/>
    <property type="molecule type" value="Genomic_DNA"/>
</dbReference>
<feature type="signal peptide" evidence="2">
    <location>
        <begin position="1"/>
        <end position="21"/>
    </location>
</feature>
<keyword evidence="4" id="KW-1185">Reference proteome</keyword>
<evidence type="ECO:0008006" key="5">
    <source>
        <dbReference type="Google" id="ProtNLM"/>
    </source>
</evidence>
<keyword evidence="1" id="KW-0812">Transmembrane</keyword>
<evidence type="ECO:0000256" key="2">
    <source>
        <dbReference type="SAM" id="SignalP"/>
    </source>
</evidence>
<accession>A0A3M6QLZ3</accession>
<protein>
    <recommendedName>
        <fullName evidence="5">Alkaline phytoceramidase</fullName>
    </recommendedName>
</protein>
<proteinExistence type="predicted"/>
<comment type="caution">
    <text evidence="3">The sequence shown here is derived from an EMBL/GenBank/DDBJ whole genome shotgun (WGS) entry which is preliminary data.</text>
</comment>
<feature type="transmembrane region" description="Helical" evidence="1">
    <location>
        <begin position="160"/>
        <end position="179"/>
    </location>
</feature>
<keyword evidence="1" id="KW-0472">Membrane</keyword>
<organism evidence="3 4">
    <name type="scientific">Corticibacter populi</name>
    <dbReference type="NCBI Taxonomy" id="1550736"/>
    <lineage>
        <taxon>Bacteria</taxon>
        <taxon>Pseudomonadati</taxon>
        <taxon>Pseudomonadota</taxon>
        <taxon>Betaproteobacteria</taxon>
        <taxon>Burkholderiales</taxon>
        <taxon>Comamonadaceae</taxon>
        <taxon>Corticibacter</taxon>
    </lineage>
</organism>
<evidence type="ECO:0000256" key="1">
    <source>
        <dbReference type="SAM" id="Phobius"/>
    </source>
</evidence>
<feature type="chain" id="PRO_5018301642" description="Alkaline phytoceramidase" evidence="2">
    <location>
        <begin position="22"/>
        <end position="256"/>
    </location>
</feature>
<evidence type="ECO:0000313" key="4">
    <source>
        <dbReference type="Proteomes" id="UP000278006"/>
    </source>
</evidence>
<feature type="transmembrane region" description="Helical" evidence="1">
    <location>
        <begin position="78"/>
        <end position="101"/>
    </location>
</feature>
<dbReference type="PANTHER" id="PTHR34368">
    <property type="entry name" value="OS01G0962200 PROTEIN"/>
    <property type="match status" value="1"/>
</dbReference>
<reference evidence="3 4" key="1">
    <citation type="submission" date="2018-10" db="EMBL/GenBank/DDBJ databases">
        <title>Draft genome of Cortibacter populi DSM10536.</title>
        <authorList>
            <person name="Bernier A.-M."/>
            <person name="Bernard K."/>
        </authorList>
    </citation>
    <scope>NUCLEOTIDE SEQUENCE [LARGE SCALE GENOMIC DNA]</scope>
    <source>
        <strain evidence="3 4">DSM 105136</strain>
    </source>
</reference>
<keyword evidence="1" id="KW-1133">Transmembrane helix</keyword>
<name>A0A3M6QLZ3_9BURK</name>